<gene>
    <name evidence="6" type="primary">rhaS</name>
    <name evidence="6" type="ORF">IEC33019_3354</name>
</gene>
<dbReference type="SMART" id="SM00342">
    <property type="entry name" value="HTH_ARAC"/>
    <property type="match status" value="1"/>
</dbReference>
<dbReference type="PANTHER" id="PTHR43280">
    <property type="entry name" value="ARAC-FAMILY TRANSCRIPTIONAL REGULATOR"/>
    <property type="match status" value="1"/>
</dbReference>
<dbReference type="Gene3D" id="3.30.450.20">
    <property type="entry name" value="PAS domain"/>
    <property type="match status" value="1"/>
</dbReference>
<evidence type="ECO:0000256" key="4">
    <source>
        <dbReference type="ARBA" id="ARBA00023163"/>
    </source>
</evidence>
<dbReference type="PRINTS" id="PR00032">
    <property type="entry name" value="HTHARAC"/>
</dbReference>
<dbReference type="GO" id="GO:0043565">
    <property type="term" value="F:sequence-specific DNA binding"/>
    <property type="evidence" value="ECO:0007669"/>
    <property type="project" value="InterPro"/>
</dbReference>
<evidence type="ECO:0000256" key="3">
    <source>
        <dbReference type="ARBA" id="ARBA00023125"/>
    </source>
</evidence>
<dbReference type="EMBL" id="CP016634">
    <property type="protein sequence ID" value="ANY88881.1"/>
    <property type="molecule type" value="Genomic_DNA"/>
</dbReference>
<dbReference type="InterPro" id="IPR009057">
    <property type="entry name" value="Homeodomain-like_sf"/>
</dbReference>
<sequence>MPEQHFSTFSEGLTAHRPKNMKELMACISLMQPMLDAIPNAVIFVKDAQARYLMANRTLVERCGLKSLAPLLGRTSAQVFPAQLGPGYTEQDRRVLEGGLVLQDQLEVHLYGSQEPGWCLTHKRPILNRRGEVMGLIGISVDLQSAAQAHPAYQRLSAVDTYIREHYHRPITLDDLTDVAGLSVAQLERYCKRIFHLTPRQMIHKARLEQAHLLLRADLPITEIALRCGYTDHSAFSRQFKTMTGFTPRQYRQATRS</sequence>
<dbReference type="Pfam" id="PF08448">
    <property type="entry name" value="PAS_4"/>
    <property type="match status" value="1"/>
</dbReference>
<protein>
    <submittedName>
        <fullName evidence="6">HTH-type transcriptional activator RhaS</fullName>
    </submittedName>
</protein>
<dbReference type="GO" id="GO:0016301">
    <property type="term" value="F:kinase activity"/>
    <property type="evidence" value="ECO:0007669"/>
    <property type="project" value="UniProtKB-KW"/>
</dbReference>
<dbReference type="Pfam" id="PF12833">
    <property type="entry name" value="HTH_18"/>
    <property type="match status" value="1"/>
</dbReference>
<accession>A0A1B2F9L7</accession>
<keyword evidence="3" id="KW-0238">DNA-binding</keyword>
<dbReference type="InterPro" id="IPR018060">
    <property type="entry name" value="HTH_AraC"/>
</dbReference>
<evidence type="ECO:0000313" key="6">
    <source>
        <dbReference type="EMBL" id="ANY88881.1"/>
    </source>
</evidence>
<keyword evidence="4" id="KW-0804">Transcription</keyword>
<dbReference type="Gene3D" id="1.10.10.60">
    <property type="entry name" value="Homeodomain-like"/>
    <property type="match status" value="1"/>
</dbReference>
<evidence type="ECO:0000256" key="2">
    <source>
        <dbReference type="ARBA" id="ARBA00023015"/>
    </source>
</evidence>
<dbReference type="PROSITE" id="PS00041">
    <property type="entry name" value="HTH_ARAC_FAMILY_1"/>
    <property type="match status" value="1"/>
</dbReference>
<keyword evidence="1" id="KW-0808">Transferase</keyword>
<dbReference type="PANTHER" id="PTHR43280:SF28">
    <property type="entry name" value="HTH-TYPE TRANSCRIPTIONAL ACTIVATOR RHAS"/>
    <property type="match status" value="1"/>
</dbReference>
<dbReference type="InterPro" id="IPR035965">
    <property type="entry name" value="PAS-like_dom_sf"/>
</dbReference>
<dbReference type="PROSITE" id="PS01124">
    <property type="entry name" value="HTH_ARAC_FAMILY_2"/>
    <property type="match status" value="1"/>
</dbReference>
<dbReference type="GO" id="GO:0003700">
    <property type="term" value="F:DNA-binding transcription factor activity"/>
    <property type="evidence" value="ECO:0007669"/>
    <property type="project" value="InterPro"/>
</dbReference>
<dbReference type="InterPro" id="IPR018062">
    <property type="entry name" value="HTH_AraC-typ_CS"/>
</dbReference>
<dbReference type="SUPFAM" id="SSF55785">
    <property type="entry name" value="PYP-like sensor domain (PAS domain)"/>
    <property type="match status" value="1"/>
</dbReference>
<proteinExistence type="predicted"/>
<dbReference type="SUPFAM" id="SSF46689">
    <property type="entry name" value="Homeodomain-like"/>
    <property type="match status" value="2"/>
</dbReference>
<keyword evidence="2" id="KW-0805">Transcription regulation</keyword>
<dbReference type="InterPro" id="IPR013656">
    <property type="entry name" value="PAS_4"/>
</dbReference>
<reference evidence="6" key="1">
    <citation type="submission" date="2016-07" db="EMBL/GenBank/DDBJ databases">
        <title>New class B carbapenemase carried by novel plasmid in Pseudomonas putida enviromental strain in eastern Amazonia.</title>
        <authorList>
            <person name="Souza C.O."/>
            <person name="Lima K.V."/>
            <person name="Brasiliense D.M."/>
            <person name="Perez-Chaparro P.J."/>
            <person name="Mamizuka E.M."/>
            <person name="Lima M.O."/>
            <person name="Lima L.N."/>
            <person name="McCulloch J.A."/>
        </authorList>
    </citation>
    <scope>NUCLEOTIDE SEQUENCE [LARGE SCALE GENOMIC DNA]</scope>
    <source>
        <strain evidence="6">IEC33019</strain>
    </source>
</reference>
<dbReference type="GO" id="GO:0009893">
    <property type="term" value="P:positive regulation of metabolic process"/>
    <property type="evidence" value="ECO:0007669"/>
    <property type="project" value="UniProtKB-ARBA"/>
</dbReference>
<keyword evidence="1" id="KW-0418">Kinase</keyword>
<dbReference type="InterPro" id="IPR020449">
    <property type="entry name" value="Tscrpt_reg_AraC-type_HTH"/>
</dbReference>
<dbReference type="AlphaFoldDB" id="A0A1B2F9L7"/>
<evidence type="ECO:0000256" key="1">
    <source>
        <dbReference type="ARBA" id="ARBA00022777"/>
    </source>
</evidence>
<organism evidence="6">
    <name type="scientific">Pseudomonas putida</name>
    <name type="common">Arthrobacter siderocapsulatus</name>
    <dbReference type="NCBI Taxonomy" id="303"/>
    <lineage>
        <taxon>Bacteria</taxon>
        <taxon>Pseudomonadati</taxon>
        <taxon>Pseudomonadota</taxon>
        <taxon>Gammaproteobacteria</taxon>
        <taxon>Pseudomonadales</taxon>
        <taxon>Pseudomonadaceae</taxon>
        <taxon>Pseudomonas</taxon>
    </lineage>
</organism>
<evidence type="ECO:0000259" key="5">
    <source>
        <dbReference type="PROSITE" id="PS01124"/>
    </source>
</evidence>
<feature type="domain" description="HTH araC/xylS-type" evidence="5">
    <location>
        <begin position="157"/>
        <end position="254"/>
    </location>
</feature>
<name>A0A1B2F9L7_PSEPU</name>